<dbReference type="CDD" id="cd00105">
    <property type="entry name" value="KH-I"/>
    <property type="match status" value="1"/>
</dbReference>
<keyword evidence="3" id="KW-1133">Transmembrane helix</keyword>
<name>A0A813HZH6_POLGL</name>
<keyword evidence="6" id="KW-1185">Reference proteome</keyword>
<evidence type="ECO:0000313" key="6">
    <source>
        <dbReference type="Proteomes" id="UP000654075"/>
    </source>
</evidence>
<feature type="non-terminal residue" evidence="5">
    <location>
        <position position="1"/>
    </location>
</feature>
<gene>
    <name evidence="5" type="ORF">PGLA1383_LOCUS58219</name>
</gene>
<feature type="region of interest" description="Disordered" evidence="2">
    <location>
        <begin position="717"/>
        <end position="807"/>
    </location>
</feature>
<organism evidence="5 6">
    <name type="scientific">Polarella glacialis</name>
    <name type="common">Dinoflagellate</name>
    <dbReference type="NCBI Taxonomy" id="89957"/>
    <lineage>
        <taxon>Eukaryota</taxon>
        <taxon>Sar</taxon>
        <taxon>Alveolata</taxon>
        <taxon>Dinophyceae</taxon>
        <taxon>Suessiales</taxon>
        <taxon>Suessiaceae</taxon>
        <taxon>Polarella</taxon>
    </lineage>
</organism>
<keyword evidence="3" id="KW-0472">Membrane</keyword>
<feature type="compositionally biased region" description="Low complexity" evidence="2">
    <location>
        <begin position="1031"/>
        <end position="1059"/>
    </location>
</feature>
<feature type="region of interest" description="Disordered" evidence="2">
    <location>
        <begin position="265"/>
        <end position="292"/>
    </location>
</feature>
<evidence type="ECO:0000256" key="1">
    <source>
        <dbReference type="PROSITE-ProRule" id="PRU00117"/>
    </source>
</evidence>
<dbReference type="InterPro" id="IPR004087">
    <property type="entry name" value="KH_dom"/>
</dbReference>
<reference evidence="5" key="1">
    <citation type="submission" date="2021-02" db="EMBL/GenBank/DDBJ databases">
        <authorList>
            <person name="Dougan E. K."/>
            <person name="Rhodes N."/>
            <person name="Thang M."/>
            <person name="Chan C."/>
        </authorList>
    </citation>
    <scope>NUCLEOTIDE SEQUENCE</scope>
</reference>
<feature type="compositionally biased region" description="Low complexity" evidence="2">
    <location>
        <begin position="983"/>
        <end position="992"/>
    </location>
</feature>
<feature type="transmembrane region" description="Helical" evidence="3">
    <location>
        <begin position="647"/>
        <end position="668"/>
    </location>
</feature>
<evidence type="ECO:0000313" key="5">
    <source>
        <dbReference type="EMBL" id="CAE8643933.1"/>
    </source>
</evidence>
<accession>A0A813HZH6</accession>
<comment type="caution">
    <text evidence="5">The sequence shown here is derived from an EMBL/GenBank/DDBJ whole genome shotgun (WGS) entry which is preliminary data.</text>
</comment>
<dbReference type="Pfam" id="PF00013">
    <property type="entry name" value="KH_1"/>
    <property type="match status" value="1"/>
</dbReference>
<keyword evidence="1" id="KW-0694">RNA-binding</keyword>
<proteinExistence type="predicted"/>
<feature type="region of interest" description="Disordered" evidence="2">
    <location>
        <begin position="340"/>
        <end position="360"/>
    </location>
</feature>
<dbReference type="InterPro" id="IPR004088">
    <property type="entry name" value="KH_dom_type_1"/>
</dbReference>
<dbReference type="Proteomes" id="UP000654075">
    <property type="component" value="Unassembled WGS sequence"/>
</dbReference>
<dbReference type="InterPro" id="IPR036612">
    <property type="entry name" value="KH_dom_type_1_sf"/>
</dbReference>
<feature type="region of interest" description="Disordered" evidence="2">
    <location>
        <begin position="983"/>
        <end position="1096"/>
    </location>
</feature>
<dbReference type="Gene3D" id="3.30.1370.10">
    <property type="entry name" value="K Homology domain, type 1"/>
    <property type="match status" value="1"/>
</dbReference>
<dbReference type="EMBL" id="CAJNNV010033475">
    <property type="protein sequence ID" value="CAE8643933.1"/>
    <property type="molecule type" value="Genomic_DNA"/>
</dbReference>
<feature type="compositionally biased region" description="Pro residues" evidence="2">
    <location>
        <begin position="794"/>
        <end position="803"/>
    </location>
</feature>
<feature type="compositionally biased region" description="Low complexity" evidence="2">
    <location>
        <begin position="265"/>
        <end position="279"/>
    </location>
</feature>
<dbReference type="OrthoDB" id="10069557at2759"/>
<dbReference type="SUPFAM" id="SSF54791">
    <property type="entry name" value="Eukaryotic type KH-domain (KH-domain type I)"/>
    <property type="match status" value="1"/>
</dbReference>
<feature type="region of interest" description="Disordered" evidence="2">
    <location>
        <begin position="902"/>
        <end position="971"/>
    </location>
</feature>
<feature type="compositionally biased region" description="Low complexity" evidence="2">
    <location>
        <begin position="1067"/>
        <end position="1078"/>
    </location>
</feature>
<dbReference type="AlphaFoldDB" id="A0A813HZH6"/>
<feature type="region of interest" description="Disordered" evidence="2">
    <location>
        <begin position="221"/>
        <end position="245"/>
    </location>
</feature>
<feature type="compositionally biased region" description="Basic and acidic residues" evidence="2">
    <location>
        <begin position="726"/>
        <end position="741"/>
    </location>
</feature>
<feature type="domain" description="K Homology" evidence="4">
    <location>
        <begin position="127"/>
        <end position="197"/>
    </location>
</feature>
<dbReference type="GO" id="GO:0003723">
    <property type="term" value="F:RNA binding"/>
    <property type="evidence" value="ECO:0007669"/>
    <property type="project" value="UniProtKB-UniRule"/>
</dbReference>
<feature type="compositionally biased region" description="Low complexity" evidence="2">
    <location>
        <begin position="846"/>
        <end position="860"/>
    </location>
</feature>
<evidence type="ECO:0000259" key="4">
    <source>
        <dbReference type="SMART" id="SM00322"/>
    </source>
</evidence>
<sequence>LPASSPYLPFNSPGMTIPGLNNVGATPSLPGFPPQAGGGVPGMPGALGTLPGGLSPGALPGGLGSLGSLGSFGNLGSLASLGSTFPGIPAGSTFPGIPGLGLPGGPSAAAANSATVASAIAAAAAANKLQETIDIPQSTVGLLIGKQATTINAIKAFSRAHCFVEQHTPTEDKARVTMIGSASEIEMCKKAVNGIIDGSMGPTLLLQLASTAPPAPAPGLGGACATFPGHPTLQGPPGFPGQTPATAAAAATAAHAAAATAAGQTLGMPGLGSHPSSPGGLPPGAPGSVPSLASWGMGGAPMDTNALAHAAAIQGTDQNEYYARWWSQYGNMAAKGGERRFEETRGAGDAAKNAEEEETNQALQISATQRAAKSKCLLDWAGHGAGLPEREQLRVGCRRLGQLWLGREDAPGELPSGTGCGEVLPADAEECADSDTSGCSWQVGSWPVDCPTGSAADCPGSAPVASAACSDSACTAVAAENASFELRLVVSSGELVSVVSGVRQAVAASLGISPERVTATAVTSSSGGRRLLEAGQTEVRVLVEIAGPSQGLLQFLKSESSRSDLAAGLRTELQTLGISASVQVSSKTPAAVVQTTAEPLGSSRNSFPGGSSSSSSEANASLAAATLATASLAAADGKETSPSVSSAAIGIICAFVAVIAMVCGGLALRARYKRLRKVGVDADDAKSGASVAEAPLLSQMGSFWSQLLGLQPPEAALPHRSQLASKSREKTRDQDMQDARKATATQSRDQDMQDAPKLELEPVYMLGSGTRLDCSPKREQRTPSTRIAQTPTRSPEPPWPTSPPSAAEAASAAAAAAAAAAASAAVAAAAAASVARLACKSDVGSDRPSSGSTRPSSGQSAPSNGPQAPEPVPVMSALPAPRTPLRQLASARDSPLAAISGQAGQLCATGGSSPSSSPAVRRRLEEQGEVGGAQGSVRELPRAPVVERPAASQPPSEGGQSGASRPRVRATAVARVRAIPVAHPVDLPLATPLAPPAPPPGGGSPVRRGTSVEGRSVKGPAPATPPHTDGSSSSAAPAARAVVRAVARRAPSVPAIPSSLPGDAPQSGAAATVVSVRRAPPRRAPPSVSPERQRAT</sequence>
<keyword evidence="3" id="KW-0812">Transmembrane</keyword>
<dbReference type="SMART" id="SM00322">
    <property type="entry name" value="KH"/>
    <property type="match status" value="1"/>
</dbReference>
<feature type="region of interest" description="Disordered" evidence="2">
    <location>
        <begin position="841"/>
        <end position="881"/>
    </location>
</feature>
<evidence type="ECO:0000256" key="2">
    <source>
        <dbReference type="SAM" id="MobiDB-lite"/>
    </source>
</evidence>
<feature type="compositionally biased region" description="Polar residues" evidence="2">
    <location>
        <begin position="595"/>
        <end position="610"/>
    </location>
</feature>
<evidence type="ECO:0000256" key="3">
    <source>
        <dbReference type="SAM" id="Phobius"/>
    </source>
</evidence>
<dbReference type="PROSITE" id="PS50084">
    <property type="entry name" value="KH_TYPE_1"/>
    <property type="match status" value="1"/>
</dbReference>
<protein>
    <recommendedName>
        <fullName evidence="4">K Homology domain-containing protein</fullName>
    </recommendedName>
</protein>
<feature type="region of interest" description="Disordered" evidence="2">
    <location>
        <begin position="595"/>
        <end position="615"/>
    </location>
</feature>
<feature type="compositionally biased region" description="Pro residues" evidence="2">
    <location>
        <begin position="993"/>
        <end position="1002"/>
    </location>
</feature>
<feature type="compositionally biased region" description="Basic and acidic residues" evidence="2">
    <location>
        <begin position="748"/>
        <end position="760"/>
    </location>
</feature>